<dbReference type="EMBL" id="CP124685">
    <property type="protein sequence ID" value="WGX77142.1"/>
    <property type="molecule type" value="Genomic_DNA"/>
</dbReference>
<organism evidence="1 2">
    <name type="scientific">Paraclostridium bifermentans</name>
    <name type="common">Clostridium bifermentans</name>
    <dbReference type="NCBI Taxonomy" id="1490"/>
    <lineage>
        <taxon>Bacteria</taxon>
        <taxon>Bacillati</taxon>
        <taxon>Bacillota</taxon>
        <taxon>Clostridia</taxon>
        <taxon>Peptostreptococcales</taxon>
        <taxon>Peptostreptococcaceae</taxon>
        <taxon>Paraclostridium</taxon>
    </lineage>
</organism>
<evidence type="ECO:0000313" key="2">
    <source>
        <dbReference type="Proteomes" id="UP001239169"/>
    </source>
</evidence>
<evidence type="ECO:0000313" key="1">
    <source>
        <dbReference type="EMBL" id="WGX77142.1"/>
    </source>
</evidence>
<accession>A0ABY8R8V0</accession>
<protein>
    <submittedName>
        <fullName evidence="1">Uncharacterized protein</fullName>
    </submittedName>
</protein>
<proteinExistence type="predicted"/>
<keyword evidence="2" id="KW-1185">Reference proteome</keyword>
<gene>
    <name evidence="1" type="ORF">QJS64_09330</name>
</gene>
<reference evidence="1 2" key="1">
    <citation type="submission" date="2023-04" db="EMBL/GenBank/DDBJ databases">
        <title>Bacteria Genome Submission.</title>
        <authorList>
            <person name="Isaac P."/>
        </authorList>
    </citation>
    <scope>NUCLEOTIDE SEQUENCE [LARGE SCALE GENOMIC DNA]</scope>
    <source>
        <strain evidence="1 2">SampleS7P1</strain>
    </source>
</reference>
<dbReference type="Proteomes" id="UP001239169">
    <property type="component" value="Chromosome"/>
</dbReference>
<sequence length="40" mass="4550">MKRINLPKASIATLTTLMIFLNTGICFADVKRRNCICHIK</sequence>
<name>A0ABY8R8V0_PARBF</name>